<accession>A0A5C4LNJ3</accession>
<dbReference type="RefSeq" id="WP_139034234.1">
    <property type="nucleotide sequence ID" value="NZ_VDDA01000001.1"/>
</dbReference>
<sequence length="202" mass="21733">MSTMIAPGKSMSELHRTAIHEAGHGVIGRAVTMACGGATIVADDESAGYSITADPYAVLAAWETREKWRPPSSVWVGRILAYMAGAEAEEVILGDCQGGDGDDRRWITGMLYEIAPEDEHEARETRLRRAARQLVRRHRSDIEAIARMLMERGTLTGEEIDAALPPGFMARPVTLETALATDVEDCGSLAEAVGRLSGPGAQ</sequence>
<organism evidence="1 2">
    <name type="scientific">Methylobacterium terricola</name>
    <dbReference type="NCBI Taxonomy" id="2583531"/>
    <lineage>
        <taxon>Bacteria</taxon>
        <taxon>Pseudomonadati</taxon>
        <taxon>Pseudomonadota</taxon>
        <taxon>Alphaproteobacteria</taxon>
        <taxon>Hyphomicrobiales</taxon>
        <taxon>Methylobacteriaceae</taxon>
        <taxon>Methylobacterium</taxon>
    </lineage>
</organism>
<evidence type="ECO:0000313" key="1">
    <source>
        <dbReference type="EMBL" id="TNC16422.1"/>
    </source>
</evidence>
<dbReference type="GO" id="GO:0006508">
    <property type="term" value="P:proteolysis"/>
    <property type="evidence" value="ECO:0007669"/>
    <property type="project" value="InterPro"/>
</dbReference>
<dbReference type="GO" id="GO:0004176">
    <property type="term" value="F:ATP-dependent peptidase activity"/>
    <property type="evidence" value="ECO:0007669"/>
    <property type="project" value="InterPro"/>
</dbReference>
<dbReference type="GO" id="GO:0004222">
    <property type="term" value="F:metalloendopeptidase activity"/>
    <property type="evidence" value="ECO:0007669"/>
    <property type="project" value="InterPro"/>
</dbReference>
<dbReference type="EMBL" id="VDDA01000001">
    <property type="protein sequence ID" value="TNC16422.1"/>
    <property type="molecule type" value="Genomic_DNA"/>
</dbReference>
<protein>
    <recommendedName>
        <fullName evidence="3">Peptidase family M41</fullName>
    </recommendedName>
</protein>
<gene>
    <name evidence="1" type="ORF">FF100_04030</name>
</gene>
<keyword evidence="2" id="KW-1185">Reference proteome</keyword>
<dbReference type="InterPro" id="IPR037219">
    <property type="entry name" value="Peptidase_M41-like"/>
</dbReference>
<dbReference type="GO" id="GO:0005524">
    <property type="term" value="F:ATP binding"/>
    <property type="evidence" value="ECO:0007669"/>
    <property type="project" value="InterPro"/>
</dbReference>
<dbReference type="SUPFAM" id="SSF140990">
    <property type="entry name" value="FtsH protease domain-like"/>
    <property type="match status" value="1"/>
</dbReference>
<name>A0A5C4LNJ3_9HYPH</name>
<proteinExistence type="predicted"/>
<dbReference type="Gene3D" id="1.20.58.760">
    <property type="entry name" value="Peptidase M41"/>
    <property type="match status" value="1"/>
</dbReference>
<evidence type="ECO:0000313" key="2">
    <source>
        <dbReference type="Proteomes" id="UP000305267"/>
    </source>
</evidence>
<comment type="caution">
    <text evidence="1">The sequence shown here is derived from an EMBL/GenBank/DDBJ whole genome shotgun (WGS) entry which is preliminary data.</text>
</comment>
<dbReference type="AlphaFoldDB" id="A0A5C4LNJ3"/>
<evidence type="ECO:0008006" key="3">
    <source>
        <dbReference type="Google" id="ProtNLM"/>
    </source>
</evidence>
<dbReference type="Proteomes" id="UP000305267">
    <property type="component" value="Unassembled WGS sequence"/>
</dbReference>
<dbReference type="OrthoDB" id="9863824at2"/>
<reference evidence="1 2" key="1">
    <citation type="submission" date="2019-06" db="EMBL/GenBank/DDBJ databases">
        <title>Genome of Methylobacterium sp. 17Sr1-39.</title>
        <authorList>
            <person name="Seo T."/>
        </authorList>
    </citation>
    <scope>NUCLEOTIDE SEQUENCE [LARGE SCALE GENOMIC DNA]</scope>
    <source>
        <strain evidence="1 2">17Sr1-39</strain>
    </source>
</reference>